<gene>
    <name evidence="1" type="ORF">HPB47_019148</name>
</gene>
<proteinExistence type="predicted"/>
<protein>
    <submittedName>
        <fullName evidence="1">Uncharacterized protein</fullName>
    </submittedName>
</protein>
<evidence type="ECO:0000313" key="2">
    <source>
        <dbReference type="Proteomes" id="UP000805193"/>
    </source>
</evidence>
<evidence type="ECO:0000313" key="1">
    <source>
        <dbReference type="EMBL" id="KAG0434380.1"/>
    </source>
</evidence>
<dbReference type="Proteomes" id="UP000805193">
    <property type="component" value="Unassembled WGS sequence"/>
</dbReference>
<dbReference type="EMBL" id="JABSTQ010008555">
    <property type="protein sequence ID" value="KAG0434380.1"/>
    <property type="molecule type" value="Genomic_DNA"/>
</dbReference>
<organism evidence="1 2">
    <name type="scientific">Ixodes persulcatus</name>
    <name type="common">Taiga tick</name>
    <dbReference type="NCBI Taxonomy" id="34615"/>
    <lineage>
        <taxon>Eukaryota</taxon>
        <taxon>Metazoa</taxon>
        <taxon>Ecdysozoa</taxon>
        <taxon>Arthropoda</taxon>
        <taxon>Chelicerata</taxon>
        <taxon>Arachnida</taxon>
        <taxon>Acari</taxon>
        <taxon>Parasitiformes</taxon>
        <taxon>Ixodida</taxon>
        <taxon>Ixodoidea</taxon>
        <taxon>Ixodidae</taxon>
        <taxon>Ixodinae</taxon>
        <taxon>Ixodes</taxon>
    </lineage>
</organism>
<reference evidence="1 2" key="1">
    <citation type="journal article" date="2020" name="Cell">
        <title>Large-Scale Comparative Analyses of Tick Genomes Elucidate Their Genetic Diversity and Vector Capacities.</title>
        <authorList>
            <consortium name="Tick Genome and Microbiome Consortium (TIGMIC)"/>
            <person name="Jia N."/>
            <person name="Wang J."/>
            <person name="Shi W."/>
            <person name="Du L."/>
            <person name="Sun Y."/>
            <person name="Zhan W."/>
            <person name="Jiang J.F."/>
            <person name="Wang Q."/>
            <person name="Zhang B."/>
            <person name="Ji P."/>
            <person name="Bell-Sakyi L."/>
            <person name="Cui X.M."/>
            <person name="Yuan T.T."/>
            <person name="Jiang B.G."/>
            <person name="Yang W.F."/>
            <person name="Lam T.T."/>
            <person name="Chang Q.C."/>
            <person name="Ding S.J."/>
            <person name="Wang X.J."/>
            <person name="Zhu J.G."/>
            <person name="Ruan X.D."/>
            <person name="Zhao L."/>
            <person name="Wei J.T."/>
            <person name="Ye R.Z."/>
            <person name="Que T.C."/>
            <person name="Du C.H."/>
            <person name="Zhou Y.H."/>
            <person name="Cheng J.X."/>
            <person name="Dai P.F."/>
            <person name="Guo W.B."/>
            <person name="Han X.H."/>
            <person name="Huang E.J."/>
            <person name="Li L.F."/>
            <person name="Wei W."/>
            <person name="Gao Y.C."/>
            <person name="Liu J.Z."/>
            <person name="Shao H.Z."/>
            <person name="Wang X."/>
            <person name="Wang C.C."/>
            <person name="Yang T.C."/>
            <person name="Huo Q.B."/>
            <person name="Li W."/>
            <person name="Chen H.Y."/>
            <person name="Chen S.E."/>
            <person name="Zhou L.G."/>
            <person name="Ni X.B."/>
            <person name="Tian J.H."/>
            <person name="Sheng Y."/>
            <person name="Liu T."/>
            <person name="Pan Y.S."/>
            <person name="Xia L.Y."/>
            <person name="Li J."/>
            <person name="Zhao F."/>
            <person name="Cao W.C."/>
        </authorList>
    </citation>
    <scope>NUCLEOTIDE SEQUENCE [LARGE SCALE GENOMIC DNA]</scope>
    <source>
        <strain evidence="1">Iper-2018</strain>
    </source>
</reference>
<sequence length="666" mass="75124">AYGSLADLAAALGHPYEGGGPQQSTQATPGIEMTDLPENQPLSEAPFSEDGTGQLQNTPLLMQVNLPYHQVLSTPEVSHLFQVLAGVIERQPAFLEALQQLVARFTPQPQEMVDNPNRPTLKETRQDPRFRRKNERSRSPHRTSQRGDEEPTQRTQEMQDGGHLTPVRLTEQDGDRPPQTSAPPLNEGTFQGHPLKQTKPPASETNDDKEWPLLGISSRKRKLNSQPMRNADESTPRLFPVQTVVLRSVGKKEVSAFTGKEIREAIESAGIQAQADYTVHRNEKANALAITTRDPLLTEKLLKIKAIRQGEDTNALQPYKALAGNQCRGVVYLRGQNNEVTPEQLQEDIECRTHKLVAARPLGTKGNTILVTFEGRTRPQRVSYMHEVLPVPGLHLCNEPDTPTRLAQSSNQNDTSPDLTWTSSNLRVQWQVQADPMGSDHLPIHIRLLIRTSSRRQVTFTKWDSYRTAMTRLAGVPFAERIQHALREARTEYNVKEDTPQPDLHLINLWDRRLEALRRYRIRRSLQNKIRLNHATAEAKKYTIELCRTNWRKLCDSFNERIGYRALWRAYKGLAGKTKTCNTGSNLALRLDISEEQLAAEAGDYFFPQQPEPPQTDVYVRQPIQNEHPADAFFTLAELQDALATARARSAPGPDLQRGEVFRAAS</sequence>
<comment type="caution">
    <text evidence="1">The sequence shown here is derived from an EMBL/GenBank/DDBJ whole genome shotgun (WGS) entry which is preliminary data.</text>
</comment>
<accession>A0AC60QJ34</accession>
<keyword evidence="2" id="KW-1185">Reference proteome</keyword>
<feature type="non-terminal residue" evidence="1">
    <location>
        <position position="1"/>
    </location>
</feature>
<name>A0AC60QJ34_IXOPE</name>